<dbReference type="AlphaFoldDB" id="A0A7S1U0P5"/>
<evidence type="ECO:0000256" key="9">
    <source>
        <dbReference type="ARBA" id="ARBA00022824"/>
    </source>
</evidence>
<comment type="pathway">
    <text evidence="3">Lipid metabolism.</text>
</comment>
<evidence type="ECO:0000256" key="2">
    <source>
        <dbReference type="ARBA" id="ARBA00004771"/>
    </source>
</evidence>
<keyword evidence="6 14" id="KW-0808">Transferase</keyword>
<evidence type="ECO:0000256" key="3">
    <source>
        <dbReference type="ARBA" id="ARBA00005189"/>
    </source>
</evidence>
<dbReference type="PANTHER" id="PTHR12317">
    <property type="entry name" value="DIACYLGLYCEROL O-ACYLTRANSFERASE"/>
    <property type="match status" value="1"/>
</dbReference>
<accession>A0A7S1U0P5</accession>
<reference evidence="15" key="1">
    <citation type="submission" date="2021-01" db="EMBL/GenBank/DDBJ databases">
        <authorList>
            <person name="Corre E."/>
            <person name="Pelletier E."/>
            <person name="Niang G."/>
            <person name="Scheremetjew M."/>
            <person name="Finn R."/>
            <person name="Kale V."/>
            <person name="Holt S."/>
            <person name="Cochrane G."/>
            <person name="Meng A."/>
            <person name="Brown T."/>
            <person name="Cohen L."/>
        </authorList>
    </citation>
    <scope>NUCLEOTIDE SEQUENCE</scope>
    <source>
        <strain evidence="15">CCMP2877</strain>
    </source>
</reference>
<keyword evidence="10 14" id="KW-1133">Transmembrane helix</keyword>
<evidence type="ECO:0000313" key="15">
    <source>
        <dbReference type="EMBL" id="CAD9252722.1"/>
    </source>
</evidence>
<comment type="caution">
    <text evidence="14">Lacks conserved residue(s) required for the propagation of feature annotation.</text>
</comment>
<dbReference type="InterPro" id="IPR007130">
    <property type="entry name" value="DAGAT"/>
</dbReference>
<comment type="pathway">
    <text evidence="2">Glycerolipid metabolism; triacylglycerol biosynthesis.</text>
</comment>
<protein>
    <recommendedName>
        <fullName evidence="14">Acyltransferase</fullName>
        <ecNumber evidence="14">2.3.1.-</ecNumber>
    </recommendedName>
</protein>
<evidence type="ECO:0000256" key="11">
    <source>
        <dbReference type="ARBA" id="ARBA00023098"/>
    </source>
</evidence>
<dbReference type="GO" id="GO:0019432">
    <property type="term" value="P:triglyceride biosynthetic process"/>
    <property type="evidence" value="ECO:0007669"/>
    <property type="project" value="TreeGrafter"/>
</dbReference>
<dbReference type="CDD" id="cd07987">
    <property type="entry name" value="LPLAT_MGAT-like"/>
    <property type="match status" value="1"/>
</dbReference>
<keyword evidence="13" id="KW-0012">Acyltransferase</keyword>
<evidence type="ECO:0000256" key="7">
    <source>
        <dbReference type="ARBA" id="ARBA00022692"/>
    </source>
</evidence>
<dbReference type="GO" id="GO:0004144">
    <property type="term" value="F:diacylglycerol O-acyltransferase activity"/>
    <property type="evidence" value="ECO:0007669"/>
    <property type="project" value="TreeGrafter"/>
</dbReference>
<dbReference type="EC" id="2.3.1.-" evidence="14"/>
<keyword evidence="9 14" id="KW-0256">Endoplasmic reticulum</keyword>
<organism evidence="15">
    <name type="scientific">Phaeomonas parva</name>
    <dbReference type="NCBI Taxonomy" id="124430"/>
    <lineage>
        <taxon>Eukaryota</taxon>
        <taxon>Sar</taxon>
        <taxon>Stramenopiles</taxon>
        <taxon>Ochrophyta</taxon>
        <taxon>Pinguiophyceae</taxon>
        <taxon>Pinguiochrysidales</taxon>
        <taxon>Pinguiochrysidaceae</taxon>
        <taxon>Phaeomonas</taxon>
    </lineage>
</organism>
<keyword evidence="5" id="KW-0444">Lipid biosynthesis</keyword>
<dbReference type="GO" id="GO:0006071">
    <property type="term" value="P:glycerol metabolic process"/>
    <property type="evidence" value="ECO:0007669"/>
    <property type="project" value="UniProtKB-KW"/>
</dbReference>
<comment type="similarity">
    <text evidence="4 14">Belongs to the diacylglycerol acyltransferase family.</text>
</comment>
<evidence type="ECO:0000256" key="1">
    <source>
        <dbReference type="ARBA" id="ARBA00004477"/>
    </source>
</evidence>
<evidence type="ECO:0000256" key="8">
    <source>
        <dbReference type="ARBA" id="ARBA00022798"/>
    </source>
</evidence>
<dbReference type="Pfam" id="PF03982">
    <property type="entry name" value="DAGAT"/>
    <property type="match status" value="1"/>
</dbReference>
<evidence type="ECO:0000256" key="10">
    <source>
        <dbReference type="ARBA" id="ARBA00022989"/>
    </source>
</evidence>
<dbReference type="EMBL" id="HBGJ01017280">
    <property type="protein sequence ID" value="CAD9252722.1"/>
    <property type="molecule type" value="Transcribed_RNA"/>
</dbReference>
<keyword evidence="8" id="KW-0319">Glycerol metabolism</keyword>
<keyword evidence="12 14" id="KW-0472">Membrane</keyword>
<evidence type="ECO:0000256" key="12">
    <source>
        <dbReference type="ARBA" id="ARBA00023136"/>
    </source>
</evidence>
<evidence type="ECO:0000256" key="13">
    <source>
        <dbReference type="ARBA" id="ARBA00023315"/>
    </source>
</evidence>
<evidence type="ECO:0000256" key="6">
    <source>
        <dbReference type="ARBA" id="ARBA00022679"/>
    </source>
</evidence>
<feature type="transmembrane region" description="Helical" evidence="14">
    <location>
        <begin position="77"/>
        <end position="96"/>
    </location>
</feature>
<comment type="subcellular location">
    <subcellularLocation>
        <location evidence="1 14">Endoplasmic reticulum membrane</location>
        <topology evidence="1 14">Multi-pass membrane protein</topology>
    </subcellularLocation>
</comment>
<sequence length="401" mass="44147">MGKEASKAAPQRTEEQERLGLKLSSHRAVFHDVAEVEGKLAGQRRRFVADATTEGSGASEADADGVVRFQPPRTPRWRNLLSVALVFPLQSMQLGFGLFGGAWYFVPALRMPLLGYLAYMFLDASPARGGWRSWPGFGALRMWLRDLSIWKWAASYYPTELVKTADLDPAKSYVFGYHPHGLIGAGACATFGCNAVGFDTLYRGVDVTLMTLNMTFWVPFFRDWILAHGIGSCNRATCLDLLRGGRSIALVIGGAKEALDARPGVLRCYIRRRQGFVRVAVETGAGLVPALGIGENDLFHQLPNPRGSIVRRLQDTLQAFMKFSMPVCYGRTLPPFLLPTVPLRRKITVVVGAPIFPPAPEAREGLSDDEVVEKLHTEYMAAMELLYKKHAPAGGPPLELV</sequence>
<name>A0A7S1U0P5_9STRA</name>
<evidence type="ECO:0000256" key="4">
    <source>
        <dbReference type="ARBA" id="ARBA00005420"/>
    </source>
</evidence>
<evidence type="ECO:0000256" key="14">
    <source>
        <dbReference type="RuleBase" id="RU367023"/>
    </source>
</evidence>
<proteinExistence type="inferred from homology"/>
<dbReference type="GO" id="GO:0005789">
    <property type="term" value="C:endoplasmic reticulum membrane"/>
    <property type="evidence" value="ECO:0007669"/>
    <property type="project" value="UniProtKB-SubCell"/>
</dbReference>
<keyword evidence="7 14" id="KW-0812">Transmembrane</keyword>
<evidence type="ECO:0000256" key="5">
    <source>
        <dbReference type="ARBA" id="ARBA00022516"/>
    </source>
</evidence>
<dbReference type="PANTHER" id="PTHR12317:SF0">
    <property type="entry name" value="ACYLTRANSFERASE"/>
    <property type="match status" value="1"/>
</dbReference>
<gene>
    <name evidence="15" type="ORF">PPAR1163_LOCUS11086</name>
</gene>
<keyword evidence="11" id="KW-0443">Lipid metabolism</keyword>